<dbReference type="CAZy" id="GH36">
    <property type="family name" value="Glycoside Hydrolase Family 36"/>
</dbReference>
<feature type="domain" description="Glycosyl hydrolase family 36 C-terminal" evidence="7">
    <location>
        <begin position="643"/>
        <end position="717"/>
    </location>
</feature>
<dbReference type="InterPro" id="IPR038417">
    <property type="entry name" value="Alpga-gal_N_sf"/>
</dbReference>
<dbReference type="CDD" id="cd14791">
    <property type="entry name" value="GH36"/>
    <property type="match status" value="1"/>
</dbReference>
<feature type="active site" description="Nucleophile" evidence="6">
    <location>
        <position position="472"/>
    </location>
</feature>
<dbReference type="InterPro" id="IPR000111">
    <property type="entry name" value="Glyco_hydro_27/36_CS"/>
</dbReference>
<dbReference type="HOGENOM" id="CLU_009640_2_1_9"/>
<evidence type="ECO:0000259" key="8">
    <source>
        <dbReference type="Pfam" id="PF16875"/>
    </source>
</evidence>
<evidence type="ECO:0000256" key="1">
    <source>
        <dbReference type="ARBA" id="ARBA00001255"/>
    </source>
</evidence>
<dbReference type="PIRSF" id="PIRSF005536">
    <property type="entry name" value="Agal"/>
    <property type="match status" value="1"/>
</dbReference>
<dbReference type="Proteomes" id="UP000002294">
    <property type="component" value="Chromosome"/>
</dbReference>
<dbReference type="GO" id="GO:0016052">
    <property type="term" value="P:carbohydrate catabolic process"/>
    <property type="evidence" value="ECO:0007669"/>
    <property type="project" value="InterPro"/>
</dbReference>
<dbReference type="InterPro" id="IPR050985">
    <property type="entry name" value="Alpha-glycosidase_related"/>
</dbReference>
<dbReference type="RefSeq" id="WP_015777203.1">
    <property type="nucleotide sequence ID" value="NC_013171.1"/>
</dbReference>
<dbReference type="PANTHER" id="PTHR43053:SF3">
    <property type="entry name" value="ALPHA-GALACTOSIDASE C-RELATED"/>
    <property type="match status" value="1"/>
</dbReference>
<comment type="similarity">
    <text evidence="5">Belongs to the glycosyl hydrolase.</text>
</comment>
<dbReference type="Gene3D" id="2.60.40.1180">
    <property type="entry name" value="Golgi alpha-mannosidase II"/>
    <property type="match status" value="1"/>
</dbReference>
<evidence type="ECO:0000313" key="10">
    <source>
        <dbReference type="Proteomes" id="UP000002294"/>
    </source>
</evidence>
<feature type="active site" description="Proton donor" evidence="6">
    <location>
        <position position="541"/>
    </location>
</feature>
<gene>
    <name evidence="9" type="ordered locus">Apre_0237</name>
</gene>
<evidence type="ECO:0000256" key="6">
    <source>
        <dbReference type="PIRSR" id="PIRSR005536-1"/>
    </source>
</evidence>
<dbReference type="InterPro" id="IPR013785">
    <property type="entry name" value="Aldolase_TIM"/>
</dbReference>
<dbReference type="InterPro" id="IPR031705">
    <property type="entry name" value="Glyco_hydro_36_C"/>
</dbReference>
<protein>
    <recommendedName>
        <fullName evidence="2 5">Alpha-galactosidase</fullName>
        <ecNumber evidence="2 5">3.2.1.22</ecNumber>
    </recommendedName>
</protein>
<dbReference type="Pfam" id="PF16875">
    <property type="entry name" value="Glyco_hydro_36N"/>
    <property type="match status" value="1"/>
</dbReference>
<dbReference type="Gene3D" id="3.20.20.70">
    <property type="entry name" value="Aldolase class I"/>
    <property type="match status" value="1"/>
</dbReference>
<name>C7RFM8_ANAPD</name>
<dbReference type="PANTHER" id="PTHR43053">
    <property type="entry name" value="GLYCOSIDASE FAMILY 31"/>
    <property type="match status" value="1"/>
</dbReference>
<dbReference type="EC" id="3.2.1.22" evidence="2 5"/>
<dbReference type="PROSITE" id="PS00512">
    <property type="entry name" value="ALPHA_GALACTOSIDASE"/>
    <property type="match status" value="1"/>
</dbReference>
<dbReference type="InterPro" id="IPR017853">
    <property type="entry name" value="GH"/>
</dbReference>
<dbReference type="eggNOG" id="COG3345">
    <property type="taxonomic scope" value="Bacteria"/>
</dbReference>
<dbReference type="Pfam" id="PF16874">
    <property type="entry name" value="Glyco_hydro_36C"/>
    <property type="match status" value="1"/>
</dbReference>
<dbReference type="STRING" id="525919.Apre_0237"/>
<dbReference type="Pfam" id="PF02065">
    <property type="entry name" value="Melibiase"/>
    <property type="match status" value="1"/>
</dbReference>
<keyword evidence="10" id="KW-1185">Reference proteome</keyword>
<evidence type="ECO:0000256" key="4">
    <source>
        <dbReference type="ARBA" id="ARBA00023295"/>
    </source>
</evidence>
<accession>C7RFM8</accession>
<dbReference type="InterPro" id="IPR002252">
    <property type="entry name" value="Glyco_hydro_36"/>
</dbReference>
<dbReference type="GO" id="GO:0004557">
    <property type="term" value="F:alpha-galactosidase activity"/>
    <property type="evidence" value="ECO:0007669"/>
    <property type="project" value="UniProtKB-UniRule"/>
</dbReference>
<evidence type="ECO:0000256" key="2">
    <source>
        <dbReference type="ARBA" id="ARBA00012755"/>
    </source>
</evidence>
<comment type="catalytic activity">
    <reaction evidence="1 5">
        <text>Hydrolysis of terminal, non-reducing alpha-D-galactose residues in alpha-D-galactosides, including galactose oligosaccharides, galactomannans and galactolipids.</text>
        <dbReference type="EC" id="3.2.1.22"/>
    </reaction>
</comment>
<dbReference type="EMBL" id="CP001708">
    <property type="protein sequence ID" value="ACV28289.1"/>
    <property type="molecule type" value="Genomic_DNA"/>
</dbReference>
<dbReference type="AlphaFoldDB" id="C7RFM8"/>
<evidence type="ECO:0000256" key="3">
    <source>
        <dbReference type="ARBA" id="ARBA00022801"/>
    </source>
</evidence>
<proteinExistence type="inferred from homology"/>
<keyword evidence="3 5" id="KW-0378">Hydrolase</keyword>
<evidence type="ECO:0000313" key="9">
    <source>
        <dbReference type="EMBL" id="ACV28289.1"/>
    </source>
</evidence>
<organism evidence="9 10">
    <name type="scientific">Anaerococcus prevotii (strain ATCC 9321 / DSM 20548 / JCM 6508 / NCTC 11806 / PC1)</name>
    <name type="common">Peptostreptococcus prevotii</name>
    <name type="synonym">Peptococcus prevotii</name>
    <dbReference type="NCBI Taxonomy" id="525919"/>
    <lineage>
        <taxon>Bacteria</taxon>
        <taxon>Bacillati</taxon>
        <taxon>Bacillota</taxon>
        <taxon>Tissierellia</taxon>
        <taxon>Tissierellales</taxon>
        <taxon>Peptoniphilaceae</taxon>
        <taxon>Anaerococcus</taxon>
    </lineage>
</organism>
<dbReference type="FunFam" id="3.20.20.70:FF:000118">
    <property type="entry name" value="Alpha-galactosidase"/>
    <property type="match status" value="1"/>
</dbReference>
<dbReference type="KEGG" id="apr:Apre_0237"/>
<dbReference type="SUPFAM" id="SSF51445">
    <property type="entry name" value="(Trans)glycosidases"/>
    <property type="match status" value="1"/>
</dbReference>
<sequence length="722" mass="82876">MGIIIEDRLYYVHAKGLSMILENRDGDLLLKHLGKSIKKYNFSNTIFEKDHAFSATQNPDDRTYSYDTQRQAFGVHGFGDFRHPSIKIEHDNNELTHFKIKESQILDYEVDAKGLPNPHSREETETLLLILEDEVSELELRIYYTAYEDSPTISTFTSLVNKSNQEVVIHRDLSAMFDMPASSYDIISLQGAYAREKTLRRRKVDQGMFSVFSNRGASGHSQTPAIILAETLANEDYGEAWALQLMYSGNFQANVEKSQLNEVRMSIGIADDNFSWRLKPGESFDTPVALLTYSDKGLTKLSQESQSFVQNHIMAKNFAYEKRPILINNWEATYFDFDKEKLSSLTDEASKLGIELFVLDDGWFGNRFDDNRALGDWQVNEEKIGCKLSELISDVHKKGMKFGLWVEPEMISVDSDLYRKHPDWAIQAPKRGHSYSRNQLVLNLANPEVVAYLKEILDDLLSNHDIDYIKWDYNRNITNIGNGKDYLETMEQSHKYMLGFYDLVKYLTEKHSDVLFESCSGGGGRNDLGVMRYFPQVWASDNTDAISRLPIQYGSTFLYPTISMGAHVSASPNHQMKRVTPLKTRGHVAMMGNFGYELDLSKLSEEEKNEIKEQVNLYKEIRPIIQFGRQYRLINPVEETNEVAVEFVKDDRILVTYVRKLSTIEEIETTLKLKGLEEESIYRLHGTNKVYSGAELMYAGLTIVMNGGDFLSKQYYFTKIEA</sequence>
<evidence type="ECO:0000259" key="7">
    <source>
        <dbReference type="Pfam" id="PF16874"/>
    </source>
</evidence>
<feature type="domain" description="Glycosyl hydrolase family 36 N-terminal" evidence="8">
    <location>
        <begin position="27"/>
        <end position="279"/>
    </location>
</feature>
<dbReference type="OrthoDB" id="43070at2"/>
<keyword evidence="4 5" id="KW-0326">Glycosidase</keyword>
<dbReference type="InterPro" id="IPR013780">
    <property type="entry name" value="Glyco_hydro_b"/>
</dbReference>
<dbReference type="PRINTS" id="PR00743">
    <property type="entry name" value="GLHYDRLASE36"/>
</dbReference>
<reference evidence="9 10" key="1">
    <citation type="journal article" date="2009" name="Stand. Genomic Sci.">
        <title>Complete genome sequence of Anaerococcus prevotii type strain (PC1).</title>
        <authorList>
            <person name="Labutti K."/>
            <person name="Pukall R."/>
            <person name="Steenblock K."/>
            <person name="Glavina Del Rio T."/>
            <person name="Tice H."/>
            <person name="Copeland A."/>
            <person name="Cheng J.F."/>
            <person name="Lucas S."/>
            <person name="Chen F."/>
            <person name="Nolan M."/>
            <person name="Bruce D."/>
            <person name="Goodwin L."/>
            <person name="Pitluck S."/>
            <person name="Ivanova N."/>
            <person name="Mavromatis K."/>
            <person name="Ovchinnikova G."/>
            <person name="Pati A."/>
            <person name="Chen A."/>
            <person name="Palaniappan K."/>
            <person name="Land M."/>
            <person name="Hauser L."/>
            <person name="Chang Y.J."/>
            <person name="Jeffries C.D."/>
            <person name="Chain P."/>
            <person name="Saunders E."/>
            <person name="Brettin T."/>
            <person name="Detter J.C."/>
            <person name="Han C."/>
            <person name="Goker M."/>
            <person name="Bristow J."/>
            <person name="Eisen J.A."/>
            <person name="Markowitz V."/>
            <person name="Hugenholtz P."/>
            <person name="Kyrpides N.C."/>
            <person name="Klenk H.P."/>
            <person name="Lapidus A."/>
        </authorList>
    </citation>
    <scope>NUCLEOTIDE SEQUENCE [LARGE SCALE GENOMIC DNA]</scope>
    <source>
        <strain evidence="10">ATCC 9321 / DSM 20548 / JCM 6508 / NCTC 11806 / PC1</strain>
    </source>
</reference>
<dbReference type="InterPro" id="IPR031704">
    <property type="entry name" value="Glyco_hydro_36_N"/>
</dbReference>
<evidence type="ECO:0000256" key="5">
    <source>
        <dbReference type="PIRNR" id="PIRNR005536"/>
    </source>
</evidence>
<dbReference type="Gene3D" id="2.70.98.60">
    <property type="entry name" value="alpha-galactosidase from lactobacil brevis"/>
    <property type="match status" value="1"/>
</dbReference>